<reference evidence="1 2" key="1">
    <citation type="submission" date="2015-09" db="EMBL/GenBank/DDBJ databases">
        <authorList>
            <consortium name="Pathogen Informatics"/>
        </authorList>
    </citation>
    <scope>NUCLEOTIDE SEQUENCE [LARGE SCALE GENOMIC DNA]</scope>
    <source>
        <strain evidence="1 2">2789STDY5834858</strain>
    </source>
</reference>
<dbReference type="EMBL" id="CYZR01000002">
    <property type="protein sequence ID" value="CUN56879.1"/>
    <property type="molecule type" value="Genomic_DNA"/>
</dbReference>
<evidence type="ECO:0000313" key="1">
    <source>
        <dbReference type="EMBL" id="CUN56879.1"/>
    </source>
</evidence>
<accession>A0ABM9UMT5</accession>
<dbReference type="Proteomes" id="UP000095488">
    <property type="component" value="Unassembled WGS sequence"/>
</dbReference>
<sequence>MVGYTQVEKTINFQMRGLNYRVDLKRLENNNSIERFENFLKEKQHCIEIDSIQIIDKPLNAKLDYHANLIEKVLNKNKEKLLQNCYNGFCKFFGTEIKSNSYFINKCNLSMGNLIYFHYFMTLLLGEVYDSESLFLKYKKDYNFIKHEQIMALTLELMEKETLFLSSFIKKSYFKQLRDNGFAYLNLPLNVTNEIIETIIMFLINDCNDDSDYTSFNYMYNYHIQKYNNNICSININENKIYSKHFA</sequence>
<dbReference type="RefSeq" id="WP_055257398.1">
    <property type="nucleotide sequence ID" value="NZ_CABIXL010000002.1"/>
</dbReference>
<proteinExistence type="predicted"/>
<gene>
    <name evidence="1" type="ORF">ERS852473_00503</name>
</gene>
<organism evidence="1 2">
    <name type="scientific">Sarcina ventriculi</name>
    <name type="common">Clostridium ventriculi</name>
    <dbReference type="NCBI Taxonomy" id="1267"/>
    <lineage>
        <taxon>Bacteria</taxon>
        <taxon>Bacillati</taxon>
        <taxon>Bacillota</taxon>
        <taxon>Clostridia</taxon>
        <taxon>Eubacteriales</taxon>
        <taxon>Clostridiaceae</taxon>
        <taxon>Sarcina</taxon>
    </lineage>
</organism>
<evidence type="ECO:0000313" key="2">
    <source>
        <dbReference type="Proteomes" id="UP000095488"/>
    </source>
</evidence>
<protein>
    <submittedName>
        <fullName evidence="1">Uncharacterized protein</fullName>
    </submittedName>
</protein>
<comment type="caution">
    <text evidence="1">The sequence shown here is derived from an EMBL/GenBank/DDBJ whole genome shotgun (WGS) entry which is preliminary data.</text>
</comment>
<keyword evidence="2" id="KW-1185">Reference proteome</keyword>
<name>A0ABM9UMT5_SARVE</name>